<feature type="transmembrane region" description="Helical" evidence="1">
    <location>
        <begin position="62"/>
        <end position="80"/>
    </location>
</feature>
<gene>
    <name evidence="2" type="ORF">KS407_22560</name>
</gene>
<keyword evidence="1" id="KW-0472">Membrane</keyword>
<keyword evidence="1" id="KW-1133">Transmembrane helix</keyword>
<comment type="caution">
    <text evidence="2">The sequence shown here is derived from an EMBL/GenBank/DDBJ whole genome shotgun (WGS) entry which is preliminary data.</text>
</comment>
<feature type="transmembrane region" description="Helical" evidence="1">
    <location>
        <begin position="120"/>
        <end position="140"/>
    </location>
</feature>
<dbReference type="RefSeq" id="WP_088074851.1">
    <property type="nucleotide sequence ID" value="NZ_JAHQCR010000088.1"/>
</dbReference>
<feature type="transmembrane region" description="Helical" evidence="1">
    <location>
        <begin position="95"/>
        <end position="113"/>
    </location>
</feature>
<name>A0ABS6K039_9BACI</name>
<evidence type="ECO:0000256" key="1">
    <source>
        <dbReference type="SAM" id="Phobius"/>
    </source>
</evidence>
<dbReference type="Proteomes" id="UP000790580">
    <property type="component" value="Unassembled WGS sequence"/>
</dbReference>
<dbReference type="EMBL" id="JAHQCR010000088">
    <property type="protein sequence ID" value="MBU9724209.1"/>
    <property type="molecule type" value="Genomic_DNA"/>
</dbReference>
<feature type="transmembrane region" description="Helical" evidence="1">
    <location>
        <begin position="33"/>
        <end position="55"/>
    </location>
</feature>
<protein>
    <submittedName>
        <fullName evidence="2">Uncharacterized protein</fullName>
    </submittedName>
</protein>
<sequence>MATFFSVFFFIALAGLAVGTLIAVKVWYTLPFFFIILIALCFGSFFIGVLLGGALFSWLPLLFTKIVIVLFCIGIAYFFFRQFHPSYGYFSYRGWIHWALLAGFFLLIGIDFANIGLSSWFLLLLLPAFGGMLLVGAFAMANLKSMFRGTPVFIYLPLVLFVFLGLIKLI</sequence>
<feature type="transmembrane region" description="Helical" evidence="1">
    <location>
        <begin position="152"/>
        <end position="169"/>
    </location>
</feature>
<keyword evidence="1" id="KW-0812">Transmembrane</keyword>
<evidence type="ECO:0000313" key="2">
    <source>
        <dbReference type="EMBL" id="MBU9724209.1"/>
    </source>
</evidence>
<reference evidence="2 3" key="1">
    <citation type="submission" date="2021-06" db="EMBL/GenBank/DDBJ databases">
        <title>Bacillus sp. RD4P76, an endophyte from a halophyte.</title>
        <authorList>
            <person name="Sun J.-Q."/>
        </authorList>
    </citation>
    <scope>NUCLEOTIDE SEQUENCE [LARGE SCALE GENOMIC DNA]</scope>
    <source>
        <strain evidence="2 3">JCM 17098</strain>
    </source>
</reference>
<proteinExistence type="predicted"/>
<accession>A0ABS6K039</accession>
<evidence type="ECO:0000313" key="3">
    <source>
        <dbReference type="Proteomes" id="UP000790580"/>
    </source>
</evidence>
<keyword evidence="3" id="KW-1185">Reference proteome</keyword>
<organism evidence="2 3">
    <name type="scientific">Evansella alkalicola</name>
    <dbReference type="NCBI Taxonomy" id="745819"/>
    <lineage>
        <taxon>Bacteria</taxon>
        <taxon>Bacillati</taxon>
        <taxon>Bacillota</taxon>
        <taxon>Bacilli</taxon>
        <taxon>Bacillales</taxon>
        <taxon>Bacillaceae</taxon>
        <taxon>Evansella</taxon>
    </lineage>
</organism>